<feature type="transmembrane region" description="Helical" evidence="6">
    <location>
        <begin position="79"/>
        <end position="101"/>
    </location>
</feature>
<feature type="transmembrane region" description="Helical" evidence="6">
    <location>
        <begin position="424"/>
        <end position="444"/>
    </location>
</feature>
<dbReference type="PANTHER" id="PTHR30250">
    <property type="entry name" value="PST FAMILY PREDICTED COLANIC ACID TRANSPORTER"/>
    <property type="match status" value="1"/>
</dbReference>
<dbReference type="PANTHER" id="PTHR30250:SF11">
    <property type="entry name" value="O-ANTIGEN TRANSPORTER-RELATED"/>
    <property type="match status" value="1"/>
</dbReference>
<name>A0ABS8GQ84_9FLAO</name>
<dbReference type="Proteomes" id="UP001197770">
    <property type="component" value="Unassembled WGS sequence"/>
</dbReference>
<keyword evidence="5 6" id="KW-0472">Membrane</keyword>
<evidence type="ECO:0000256" key="6">
    <source>
        <dbReference type="SAM" id="Phobius"/>
    </source>
</evidence>
<proteinExistence type="predicted"/>
<evidence type="ECO:0000256" key="2">
    <source>
        <dbReference type="ARBA" id="ARBA00022475"/>
    </source>
</evidence>
<feature type="transmembrane region" description="Helical" evidence="6">
    <location>
        <begin position="333"/>
        <end position="354"/>
    </location>
</feature>
<feature type="transmembrane region" description="Helical" evidence="6">
    <location>
        <begin position="150"/>
        <end position="170"/>
    </location>
</feature>
<dbReference type="Pfam" id="PF01943">
    <property type="entry name" value="Polysacc_synt"/>
    <property type="match status" value="1"/>
</dbReference>
<keyword evidence="2" id="KW-1003">Cell membrane</keyword>
<sequence length="479" mass="54216">MSILKRFVKDTAVYGLATILPRIMSVVLVYLHTDKLETSGYAENTSFYIGAAFLNVMLTYGMETAFFRFFSKAKDKQRVYSTVLIALTTTTLLTFGILWLFKTPISEALELPVRYFGYLLGVVILDALVVAPFAYLRAKGKALRFAGIKLINLAIYVILNIGLLWAIPHFGLNFSWYSTDAYLVYIFFANLMASAVTFLLILPDFFTTRLVFDKQLFGQLWRYGWPVLVAGLAFVVNENLDKLLLANMFDDKDIMGAYSGCYKLAVFMTIFIQAFRLGAEPFFFNHASSKNAPATYATILKYFTIAGALGLMIIVCFIDFFKDLLIGNADYFIALEIVPYILLANLFLGIYHNLAVWYKLTDKTLYGMYFSLVGAGLTIGLNWYFIPLIGFMASAYATVAAYGAMMLISYYFGQRHYRIPYNSLRIVLYLVLAMGSALLSFYIFRGNYMVNTLFILLFAGITFALEGRELKRILTKKSA</sequence>
<accession>A0ABS8GQ84</accession>
<feature type="transmembrane region" description="Helical" evidence="6">
    <location>
        <begin position="113"/>
        <end position="138"/>
    </location>
</feature>
<comment type="subcellular location">
    <subcellularLocation>
        <location evidence="1">Cell membrane</location>
        <topology evidence="1">Multi-pass membrane protein</topology>
    </subcellularLocation>
</comment>
<keyword evidence="8" id="KW-1185">Reference proteome</keyword>
<organism evidence="7 8">
    <name type="scientific">Leeuwenhoekiella parthenopeia</name>
    <dbReference type="NCBI Taxonomy" id="2890320"/>
    <lineage>
        <taxon>Bacteria</taxon>
        <taxon>Pseudomonadati</taxon>
        <taxon>Bacteroidota</taxon>
        <taxon>Flavobacteriia</taxon>
        <taxon>Flavobacteriales</taxon>
        <taxon>Flavobacteriaceae</taxon>
        <taxon>Leeuwenhoekiella</taxon>
    </lineage>
</organism>
<keyword evidence="4 6" id="KW-1133">Transmembrane helix</keyword>
<evidence type="ECO:0000256" key="1">
    <source>
        <dbReference type="ARBA" id="ARBA00004651"/>
    </source>
</evidence>
<feature type="transmembrane region" description="Helical" evidence="6">
    <location>
        <begin position="45"/>
        <end position="67"/>
    </location>
</feature>
<evidence type="ECO:0000256" key="5">
    <source>
        <dbReference type="ARBA" id="ARBA00023136"/>
    </source>
</evidence>
<feature type="transmembrane region" description="Helical" evidence="6">
    <location>
        <begin position="366"/>
        <end position="385"/>
    </location>
</feature>
<comment type="caution">
    <text evidence="7">The sequence shown here is derived from an EMBL/GenBank/DDBJ whole genome shotgun (WGS) entry which is preliminary data.</text>
</comment>
<feature type="transmembrane region" description="Helical" evidence="6">
    <location>
        <begin position="12"/>
        <end position="33"/>
    </location>
</feature>
<feature type="transmembrane region" description="Helical" evidence="6">
    <location>
        <begin position="182"/>
        <end position="208"/>
    </location>
</feature>
<dbReference type="EMBL" id="JAJGMW010000005">
    <property type="protein sequence ID" value="MCC4212151.1"/>
    <property type="molecule type" value="Genomic_DNA"/>
</dbReference>
<feature type="transmembrane region" description="Helical" evidence="6">
    <location>
        <begin position="299"/>
        <end position="321"/>
    </location>
</feature>
<keyword evidence="3 6" id="KW-0812">Transmembrane</keyword>
<feature type="transmembrane region" description="Helical" evidence="6">
    <location>
        <begin position="220"/>
        <end position="237"/>
    </location>
</feature>
<dbReference type="InterPro" id="IPR050833">
    <property type="entry name" value="Poly_Biosynth_Transport"/>
</dbReference>
<dbReference type="InterPro" id="IPR002797">
    <property type="entry name" value="Polysacc_synth"/>
</dbReference>
<dbReference type="RefSeq" id="WP_228229243.1">
    <property type="nucleotide sequence ID" value="NZ_JAJGMW010000005.1"/>
</dbReference>
<feature type="transmembrane region" description="Helical" evidence="6">
    <location>
        <begin position="450"/>
        <end position="467"/>
    </location>
</feature>
<evidence type="ECO:0000313" key="7">
    <source>
        <dbReference type="EMBL" id="MCC4212151.1"/>
    </source>
</evidence>
<protein>
    <submittedName>
        <fullName evidence="7">Oligosaccharide flippase family protein</fullName>
    </submittedName>
</protein>
<evidence type="ECO:0000313" key="8">
    <source>
        <dbReference type="Proteomes" id="UP001197770"/>
    </source>
</evidence>
<gene>
    <name evidence="7" type="ORF">LLW17_05415</name>
</gene>
<evidence type="ECO:0000256" key="4">
    <source>
        <dbReference type="ARBA" id="ARBA00022989"/>
    </source>
</evidence>
<evidence type="ECO:0000256" key="3">
    <source>
        <dbReference type="ARBA" id="ARBA00022692"/>
    </source>
</evidence>
<feature type="transmembrane region" description="Helical" evidence="6">
    <location>
        <begin position="391"/>
        <end position="412"/>
    </location>
</feature>
<feature type="transmembrane region" description="Helical" evidence="6">
    <location>
        <begin position="257"/>
        <end position="278"/>
    </location>
</feature>
<reference evidence="7 8" key="1">
    <citation type="submission" date="2021-11" db="EMBL/GenBank/DDBJ databases">
        <title>Seasonal and diel survey of microbial diversity of the Tyrrhenian coast.</title>
        <authorList>
            <person name="Gattoni G."/>
            <person name="Corral P."/>
        </authorList>
    </citation>
    <scope>NUCLEOTIDE SEQUENCE [LARGE SCALE GENOMIC DNA]</scope>
    <source>
        <strain evidence="7 8">Mr9</strain>
    </source>
</reference>